<dbReference type="RefSeq" id="WP_167712875.1">
    <property type="nucleotide sequence ID" value="NZ_BAAADY010000010.1"/>
</dbReference>
<comment type="caution">
    <text evidence="1">The sequence shown here is derived from an EMBL/GenBank/DDBJ whole genome shotgun (WGS) entry which is preliminary data.</text>
</comment>
<accession>A0A7X5Y0H7</accession>
<evidence type="ECO:0000313" key="1">
    <source>
        <dbReference type="EMBL" id="NJB97505.1"/>
    </source>
</evidence>
<evidence type="ECO:0000313" key="2">
    <source>
        <dbReference type="Proteomes" id="UP000531251"/>
    </source>
</evidence>
<sequence length="53" mass="5648">MDLAYLLSRHQNALTRAGTAACISSRAAHRAFAAGYAERIAAYRQAHAMTVAA</sequence>
<organism evidence="1 2">
    <name type="scientific">Sphingomonas trueperi</name>
    <dbReference type="NCBI Taxonomy" id="53317"/>
    <lineage>
        <taxon>Bacteria</taxon>
        <taxon>Pseudomonadati</taxon>
        <taxon>Pseudomonadota</taxon>
        <taxon>Alphaproteobacteria</taxon>
        <taxon>Sphingomonadales</taxon>
        <taxon>Sphingomonadaceae</taxon>
        <taxon>Sphingomonas</taxon>
    </lineage>
</organism>
<reference evidence="1 2" key="1">
    <citation type="submission" date="2020-03" db="EMBL/GenBank/DDBJ databases">
        <title>Genomic Encyclopedia of Type Strains, Phase IV (KMG-IV): sequencing the most valuable type-strain genomes for metagenomic binning, comparative biology and taxonomic classification.</title>
        <authorList>
            <person name="Goeker M."/>
        </authorList>
    </citation>
    <scope>NUCLEOTIDE SEQUENCE [LARGE SCALE GENOMIC DNA]</scope>
    <source>
        <strain evidence="1 2">DSM 7225</strain>
    </source>
</reference>
<name>A0A7X5Y0H7_9SPHN</name>
<keyword evidence="2" id="KW-1185">Reference proteome</keyword>
<dbReference type="Proteomes" id="UP000531251">
    <property type="component" value="Unassembled WGS sequence"/>
</dbReference>
<proteinExistence type="predicted"/>
<gene>
    <name evidence="1" type="ORF">GGR89_001817</name>
</gene>
<dbReference type="EMBL" id="JAATJB010000004">
    <property type="protein sequence ID" value="NJB97505.1"/>
    <property type="molecule type" value="Genomic_DNA"/>
</dbReference>
<protein>
    <submittedName>
        <fullName evidence="1">Uncharacterized protein</fullName>
    </submittedName>
</protein>
<dbReference type="AlphaFoldDB" id="A0A7X5Y0H7"/>